<evidence type="ECO:0000313" key="2">
    <source>
        <dbReference type="Proteomes" id="UP000826014"/>
    </source>
</evidence>
<reference evidence="1 2" key="1">
    <citation type="journal article" date="2022" name="bioRxiv">
        <title>Ecology and evolution of chlamydial symbionts of arthropods.</title>
        <authorList>
            <person name="Halter T."/>
            <person name="Koestlbacher S."/>
            <person name="Collingro A."/>
            <person name="Sixt B.S."/>
            <person name="Toenshoff E.R."/>
            <person name="Hendrickx F."/>
            <person name="Kostanjsek R."/>
            <person name="Horn M."/>
        </authorList>
    </citation>
    <scope>NUCLEOTIDE SEQUENCE [LARGE SCALE GENOMIC DNA]</scope>
    <source>
        <strain evidence="1">W744xW776</strain>
    </source>
</reference>
<name>A0ABX8V0A0_9BACT</name>
<proteinExistence type="predicted"/>
<sequence>MSLVISNTFIQTIPVRVAGMALGYCTYERFAQIVNAKSPTVLTNFYPVWDFLLVL</sequence>
<accession>A0ABX8V0A0</accession>
<evidence type="ECO:0000313" key="1">
    <source>
        <dbReference type="EMBL" id="QYF48604.1"/>
    </source>
</evidence>
<protein>
    <submittedName>
        <fullName evidence="1">Uncharacterized protein</fullName>
    </submittedName>
</protein>
<organism evidence="1 2">
    <name type="scientific">Candidatus Rhabdochlamydia oedothoracis</name>
    <dbReference type="NCBI Taxonomy" id="2720720"/>
    <lineage>
        <taxon>Bacteria</taxon>
        <taxon>Pseudomonadati</taxon>
        <taxon>Chlamydiota</taxon>
        <taxon>Chlamydiia</taxon>
        <taxon>Parachlamydiales</taxon>
        <taxon>Candidatus Rhabdochlamydiaceae</taxon>
        <taxon>Candidatus Rhabdochlamydia</taxon>
    </lineage>
</organism>
<gene>
    <name evidence="1" type="ORF">RHABOEDO_000792</name>
</gene>
<dbReference type="Proteomes" id="UP000826014">
    <property type="component" value="Chromosome"/>
</dbReference>
<dbReference type="RefSeq" id="WP_220017815.1">
    <property type="nucleotide sequence ID" value="NZ_CP075587.1"/>
</dbReference>
<dbReference type="EMBL" id="CP075587">
    <property type="protein sequence ID" value="QYF48604.1"/>
    <property type="molecule type" value="Genomic_DNA"/>
</dbReference>
<keyword evidence="2" id="KW-1185">Reference proteome</keyword>